<dbReference type="InterPro" id="IPR003170">
    <property type="entry name" value="MurB"/>
</dbReference>
<evidence type="ECO:0000256" key="10">
    <source>
        <dbReference type="ARBA" id="ARBA00022857"/>
    </source>
</evidence>
<keyword evidence="9 17" id="KW-0274">FAD</keyword>
<evidence type="ECO:0000256" key="7">
    <source>
        <dbReference type="ARBA" id="ARBA00022618"/>
    </source>
</evidence>
<keyword evidence="11 17" id="KW-0133">Cell shape</keyword>
<dbReference type="EMBL" id="BAAAQG010000003">
    <property type="protein sequence ID" value="GAA1698451.1"/>
    <property type="molecule type" value="Genomic_DNA"/>
</dbReference>
<keyword evidence="12 17" id="KW-0573">Peptidoglycan synthesis</keyword>
<evidence type="ECO:0000256" key="14">
    <source>
        <dbReference type="ARBA" id="ARBA00023306"/>
    </source>
</evidence>
<dbReference type="PANTHER" id="PTHR21071:SF4">
    <property type="entry name" value="UDP-N-ACETYLENOLPYRUVOYLGLUCOSAMINE REDUCTASE"/>
    <property type="match status" value="1"/>
</dbReference>
<evidence type="ECO:0000256" key="1">
    <source>
        <dbReference type="ARBA" id="ARBA00001974"/>
    </source>
</evidence>
<keyword evidence="10 17" id="KW-0521">NADP</keyword>
<dbReference type="Gene3D" id="3.30.43.10">
    <property type="entry name" value="Uridine Diphospho-n-acetylenolpyruvylglucosamine Reductase, domain 2"/>
    <property type="match status" value="1"/>
</dbReference>
<evidence type="ECO:0000256" key="16">
    <source>
        <dbReference type="ARBA" id="ARBA00048914"/>
    </source>
</evidence>
<comment type="subcellular location">
    <subcellularLocation>
        <location evidence="3 17">Cytoplasm</location>
    </subcellularLocation>
</comment>
<dbReference type="EC" id="1.3.1.98" evidence="17"/>
<protein>
    <recommendedName>
        <fullName evidence="17">UDP-N-acetylenolpyruvoylglucosamine reductase</fullName>
        <ecNumber evidence="17">1.3.1.98</ecNumber>
    </recommendedName>
    <alternativeName>
        <fullName evidence="17">UDP-N-acetylmuramate dehydrogenase</fullName>
    </alternativeName>
</protein>
<dbReference type="InterPro" id="IPR036635">
    <property type="entry name" value="MurB_C_sf"/>
</dbReference>
<dbReference type="InterPro" id="IPR016167">
    <property type="entry name" value="FAD-bd_PCMH_sub1"/>
</dbReference>
<dbReference type="Gene3D" id="3.90.78.10">
    <property type="entry name" value="UDP-N-acetylenolpyruvoylglucosamine reductase, C-terminal domain"/>
    <property type="match status" value="1"/>
</dbReference>
<dbReference type="InterPro" id="IPR036318">
    <property type="entry name" value="FAD-bd_PCMH-like_sf"/>
</dbReference>
<keyword evidence="15 17" id="KW-0961">Cell wall biogenesis/degradation</keyword>
<evidence type="ECO:0000256" key="9">
    <source>
        <dbReference type="ARBA" id="ARBA00022827"/>
    </source>
</evidence>
<dbReference type="Gene3D" id="3.30.465.10">
    <property type="match status" value="1"/>
</dbReference>
<gene>
    <name evidence="17" type="primary">murB</name>
    <name evidence="19" type="ORF">GCM10009831_03210</name>
</gene>
<dbReference type="InterPro" id="IPR006094">
    <property type="entry name" value="Oxid_FAD_bind_N"/>
</dbReference>
<dbReference type="InterPro" id="IPR016169">
    <property type="entry name" value="FAD-bd_PCMH_sub2"/>
</dbReference>
<dbReference type="Proteomes" id="UP001500383">
    <property type="component" value="Unassembled WGS sequence"/>
</dbReference>
<feature type="active site" evidence="17">
    <location>
        <position position="235"/>
    </location>
</feature>
<dbReference type="SUPFAM" id="SSF56176">
    <property type="entry name" value="FAD-binding/transporter-associated domain-like"/>
    <property type="match status" value="1"/>
</dbReference>
<comment type="pathway">
    <text evidence="4 17">Cell wall biogenesis; peptidoglycan biosynthesis.</text>
</comment>
<keyword evidence="14 17" id="KW-0131">Cell cycle</keyword>
<name>A0ABN2I4F3_9ACTN</name>
<keyword evidence="20" id="KW-1185">Reference proteome</keyword>
<dbReference type="NCBIfam" id="NF010478">
    <property type="entry name" value="PRK13903.1"/>
    <property type="match status" value="1"/>
</dbReference>
<comment type="similarity">
    <text evidence="5 17">Belongs to the MurB family.</text>
</comment>
<comment type="catalytic activity">
    <reaction evidence="16 17">
        <text>UDP-N-acetyl-alpha-D-muramate + NADP(+) = UDP-N-acetyl-3-O-(1-carboxyvinyl)-alpha-D-glucosamine + NADPH + H(+)</text>
        <dbReference type="Rhea" id="RHEA:12248"/>
        <dbReference type="ChEBI" id="CHEBI:15378"/>
        <dbReference type="ChEBI" id="CHEBI:57783"/>
        <dbReference type="ChEBI" id="CHEBI:58349"/>
        <dbReference type="ChEBI" id="CHEBI:68483"/>
        <dbReference type="ChEBI" id="CHEBI:70757"/>
        <dbReference type="EC" id="1.3.1.98"/>
    </reaction>
</comment>
<dbReference type="InterPro" id="IPR016166">
    <property type="entry name" value="FAD-bd_PCMH"/>
</dbReference>
<keyword evidence="13 17" id="KW-0560">Oxidoreductase</keyword>
<comment type="function">
    <text evidence="2 17">Cell wall formation.</text>
</comment>
<evidence type="ECO:0000256" key="8">
    <source>
        <dbReference type="ARBA" id="ARBA00022630"/>
    </source>
</evidence>
<accession>A0ABN2I4F3</accession>
<keyword evidence="7 17" id="KW-0132">Cell division</keyword>
<evidence type="ECO:0000256" key="6">
    <source>
        <dbReference type="ARBA" id="ARBA00022490"/>
    </source>
</evidence>
<evidence type="ECO:0000313" key="20">
    <source>
        <dbReference type="Proteomes" id="UP001500383"/>
    </source>
</evidence>
<evidence type="ECO:0000256" key="11">
    <source>
        <dbReference type="ARBA" id="ARBA00022960"/>
    </source>
</evidence>
<evidence type="ECO:0000256" key="4">
    <source>
        <dbReference type="ARBA" id="ARBA00004752"/>
    </source>
</evidence>
<keyword evidence="6 17" id="KW-0963">Cytoplasm</keyword>
<dbReference type="PROSITE" id="PS51387">
    <property type="entry name" value="FAD_PCMH"/>
    <property type="match status" value="1"/>
</dbReference>
<evidence type="ECO:0000256" key="12">
    <source>
        <dbReference type="ARBA" id="ARBA00022984"/>
    </source>
</evidence>
<evidence type="ECO:0000256" key="3">
    <source>
        <dbReference type="ARBA" id="ARBA00004496"/>
    </source>
</evidence>
<feature type="domain" description="FAD-binding PCMH-type" evidence="18">
    <location>
        <begin position="70"/>
        <end position="257"/>
    </location>
</feature>
<evidence type="ECO:0000256" key="13">
    <source>
        <dbReference type="ARBA" id="ARBA00023002"/>
    </source>
</evidence>
<dbReference type="SUPFAM" id="SSF56194">
    <property type="entry name" value="Uridine diphospho-N-Acetylenolpyruvylglucosamine reductase, MurB, C-terminal domain"/>
    <property type="match status" value="1"/>
</dbReference>
<evidence type="ECO:0000256" key="15">
    <source>
        <dbReference type="ARBA" id="ARBA00023316"/>
    </source>
</evidence>
<proteinExistence type="inferred from homology"/>
<organism evidence="19 20">
    <name type="scientific">Dietzia cercidiphylli</name>
    <dbReference type="NCBI Taxonomy" id="498199"/>
    <lineage>
        <taxon>Bacteria</taxon>
        <taxon>Bacillati</taxon>
        <taxon>Actinomycetota</taxon>
        <taxon>Actinomycetes</taxon>
        <taxon>Mycobacteriales</taxon>
        <taxon>Dietziaceae</taxon>
        <taxon>Dietzia</taxon>
    </lineage>
</organism>
<comment type="cofactor">
    <cofactor evidence="1 17">
        <name>FAD</name>
        <dbReference type="ChEBI" id="CHEBI:57692"/>
    </cofactor>
</comment>
<dbReference type="Pfam" id="PF01565">
    <property type="entry name" value="FAD_binding_4"/>
    <property type="match status" value="1"/>
</dbReference>
<evidence type="ECO:0000313" key="19">
    <source>
        <dbReference type="EMBL" id="GAA1698451.1"/>
    </source>
</evidence>
<evidence type="ECO:0000256" key="5">
    <source>
        <dbReference type="ARBA" id="ARBA00010485"/>
    </source>
</evidence>
<sequence length="427" mass="44194">MGVDVGRVGEAGRHGVKPYKGAVTLGRVLPPSSDRRTADHADDVIRGLSAVAGLRVVPDPRLADLTTLRIGGRPRALLECETAHAVTVAVGALDAAGVPVLVLGGGSNLVVAGGDLDMVVVAVRNREIGYREAGGTGDADTGGADEADAGGTGGIIVRAGAGLTWDDLVADTVGRGYGGLECLSGIPGSVGATPVQNVGAYGVEVAQVLHRVRWYDRAAGTDEWVEPAALGLAYRTSVLKNTGTAVVLEVEFRLDPAGRSEPIRYAELAGRLGVATGERADPAVVRRTVLELRRGKGMVLDDDDADTWSAGSFFTNPVVPEDRLPAVRSRVTERLGAEQAEQMPAFAAAGGVKLSAGWLIERAGFGKGHPSSSSPARLSTKHTLALTNRGSATADDVIALAREVRDGVFEAFGVELHPEPVWVGCSI</sequence>
<dbReference type="PANTHER" id="PTHR21071">
    <property type="entry name" value="UDP-N-ACETYLENOLPYRUVOYLGLUCOSAMINE REDUCTASE"/>
    <property type="match status" value="1"/>
</dbReference>
<evidence type="ECO:0000259" key="18">
    <source>
        <dbReference type="PROSITE" id="PS51387"/>
    </source>
</evidence>
<dbReference type="InterPro" id="IPR011601">
    <property type="entry name" value="MurB_C"/>
</dbReference>
<reference evidence="19 20" key="1">
    <citation type="journal article" date="2019" name="Int. J. Syst. Evol. Microbiol.">
        <title>The Global Catalogue of Microorganisms (GCM) 10K type strain sequencing project: providing services to taxonomists for standard genome sequencing and annotation.</title>
        <authorList>
            <consortium name="The Broad Institute Genomics Platform"/>
            <consortium name="The Broad Institute Genome Sequencing Center for Infectious Disease"/>
            <person name="Wu L."/>
            <person name="Ma J."/>
        </authorList>
    </citation>
    <scope>NUCLEOTIDE SEQUENCE [LARGE SCALE GENOMIC DNA]</scope>
    <source>
        <strain evidence="19 20">JCM 16002</strain>
    </source>
</reference>
<dbReference type="HAMAP" id="MF_00037">
    <property type="entry name" value="MurB"/>
    <property type="match status" value="1"/>
</dbReference>
<evidence type="ECO:0000256" key="17">
    <source>
        <dbReference type="HAMAP-Rule" id="MF_00037"/>
    </source>
</evidence>
<comment type="caution">
    <text evidence="19">The sequence shown here is derived from an EMBL/GenBank/DDBJ whole genome shotgun (WGS) entry which is preliminary data.</text>
</comment>
<feature type="active site" evidence="17">
    <location>
        <position position="419"/>
    </location>
</feature>
<dbReference type="Pfam" id="PF02873">
    <property type="entry name" value="MurB_C"/>
    <property type="match status" value="1"/>
</dbReference>
<feature type="active site" description="Proton donor" evidence="17">
    <location>
        <position position="312"/>
    </location>
</feature>
<evidence type="ECO:0000256" key="2">
    <source>
        <dbReference type="ARBA" id="ARBA00003921"/>
    </source>
</evidence>
<keyword evidence="8 17" id="KW-0285">Flavoprotein</keyword>